<dbReference type="InterPro" id="IPR050574">
    <property type="entry name" value="HPF/YfiA_ribosome-assoc"/>
</dbReference>
<dbReference type="RefSeq" id="WP_011526542.1">
    <property type="nucleotide sequence ID" value="NC_008011.1"/>
</dbReference>
<comment type="subunit">
    <text evidence="4">Interacts with 100S ribosomes.</text>
</comment>
<dbReference type="PANTHER" id="PTHR33231">
    <property type="entry name" value="30S RIBOSOMAL PROTEIN"/>
    <property type="match status" value="1"/>
</dbReference>
<keyword evidence="7" id="KW-1185">Reference proteome</keyword>
<evidence type="ECO:0000256" key="1">
    <source>
        <dbReference type="ARBA" id="ARBA00022845"/>
    </source>
</evidence>
<dbReference type="SUPFAM" id="SSF69754">
    <property type="entry name" value="Ribosome binding protein Y (YfiA homologue)"/>
    <property type="match status" value="1"/>
</dbReference>
<dbReference type="HOGENOM" id="CLU_071472_0_3_7"/>
<dbReference type="Pfam" id="PF02482">
    <property type="entry name" value="Ribosomal_S30AE"/>
    <property type="match status" value="1"/>
</dbReference>
<dbReference type="InterPro" id="IPR003489">
    <property type="entry name" value="RHF/RaiA"/>
</dbReference>
<dbReference type="GO" id="GO:0022627">
    <property type="term" value="C:cytosolic small ribosomal subunit"/>
    <property type="evidence" value="ECO:0007669"/>
    <property type="project" value="TreeGrafter"/>
</dbReference>
<keyword evidence="4" id="KW-0963">Cytoplasm</keyword>
<dbReference type="eggNOG" id="COG1544">
    <property type="taxonomic scope" value="Bacteria"/>
</dbReference>
<evidence type="ECO:0000256" key="3">
    <source>
        <dbReference type="ARBA" id="ARBA00041148"/>
    </source>
</evidence>
<protein>
    <recommendedName>
        <fullName evidence="3 4">Ribosome hibernation promoting factor</fullName>
        <shortName evidence="4">HPF</shortName>
    </recommendedName>
</protein>
<sequence>MNIVFTFKNFEPSDHLRKYARRRLEKLTRFVGKKVSLEIQLLMDVDKFRQKVEVQVVGEGLNISAAETTEDMYGSIDLAIDKIESQIKKYTARYREQRRSGRNKNIDIFPFELIDEDGVRTITGREHFSPKPMDLDEAAMQLETSGFEFLVFLNAETDRVNVIYHRKNGDFGLIDPVI</sequence>
<comment type="function">
    <text evidence="4">Required for dimerization of active 70S ribosomes into 100S ribosomes in stationary phase; 100S ribosomes are translationally inactive and sometimes present during exponential growth.</text>
</comment>
<dbReference type="GO" id="GO:0045900">
    <property type="term" value="P:negative regulation of translational elongation"/>
    <property type="evidence" value="ECO:0007669"/>
    <property type="project" value="TreeGrafter"/>
</dbReference>
<comment type="similarity">
    <text evidence="4">Belongs to the HPF/YfiA ribosome-associated protein family. Long HPF subfamily.</text>
</comment>
<dbReference type="InterPro" id="IPR032528">
    <property type="entry name" value="Ribosom_S30AE_C"/>
</dbReference>
<feature type="domain" description="Sigma 54 modulation/S30EA ribosomal protein C-terminal" evidence="5">
    <location>
        <begin position="121"/>
        <end position="173"/>
    </location>
</feature>
<dbReference type="STRING" id="363253.LI0458"/>
<gene>
    <name evidence="4" type="primary">hpf</name>
    <name evidence="6" type="ordered locus">LI0458</name>
</gene>
<comment type="subunit">
    <text evidence="2">Associates exclusively with 100S ribosomes, which are dimers of 70S ribosomes.</text>
</comment>
<evidence type="ECO:0000313" key="6">
    <source>
        <dbReference type="EMBL" id="CAJ54512.1"/>
    </source>
</evidence>
<proteinExistence type="inferred from homology"/>
<keyword evidence="1 4" id="KW-0810">Translation regulation</keyword>
<dbReference type="EMBL" id="AM180252">
    <property type="protein sequence ID" value="CAJ54512.1"/>
    <property type="molecule type" value="Genomic_DNA"/>
</dbReference>
<dbReference type="PANTHER" id="PTHR33231:SF1">
    <property type="entry name" value="30S RIBOSOMAL PROTEIN"/>
    <property type="match status" value="1"/>
</dbReference>
<dbReference type="Gene3D" id="3.30.505.50">
    <property type="entry name" value="Sigma 54 modulation/S30EA ribosomal protein, C-terminal domain"/>
    <property type="match status" value="1"/>
</dbReference>
<dbReference type="InterPro" id="IPR038416">
    <property type="entry name" value="Ribosom_S30AE_C_sf"/>
</dbReference>
<dbReference type="GO" id="GO:0043024">
    <property type="term" value="F:ribosomal small subunit binding"/>
    <property type="evidence" value="ECO:0007669"/>
    <property type="project" value="TreeGrafter"/>
</dbReference>
<dbReference type="Pfam" id="PF16321">
    <property type="entry name" value="Ribosom_S30AE_C"/>
    <property type="match status" value="1"/>
</dbReference>
<dbReference type="NCBIfam" id="TIGR00741">
    <property type="entry name" value="yfiA"/>
    <property type="match status" value="1"/>
</dbReference>
<organism evidence="6 7">
    <name type="scientific">Lawsonia intracellularis (strain PHE/MN1-00)</name>
    <dbReference type="NCBI Taxonomy" id="363253"/>
    <lineage>
        <taxon>Bacteria</taxon>
        <taxon>Pseudomonadati</taxon>
        <taxon>Thermodesulfobacteriota</taxon>
        <taxon>Desulfovibrionia</taxon>
        <taxon>Desulfovibrionales</taxon>
        <taxon>Desulfovibrionaceae</taxon>
        <taxon>Lawsonia</taxon>
    </lineage>
</organism>
<accession>Q1MR64</accession>
<evidence type="ECO:0000256" key="4">
    <source>
        <dbReference type="HAMAP-Rule" id="MF_00839"/>
    </source>
</evidence>
<dbReference type="KEGG" id="lip:LI0458"/>
<evidence type="ECO:0000259" key="5">
    <source>
        <dbReference type="Pfam" id="PF16321"/>
    </source>
</evidence>
<dbReference type="Proteomes" id="UP000002430">
    <property type="component" value="Chromosome"/>
</dbReference>
<evidence type="ECO:0000313" key="7">
    <source>
        <dbReference type="Proteomes" id="UP000002430"/>
    </source>
</evidence>
<dbReference type="InterPro" id="IPR034694">
    <property type="entry name" value="HPF_long/plastid"/>
</dbReference>
<dbReference type="HAMAP" id="MF_00839">
    <property type="entry name" value="HPF"/>
    <property type="match status" value="1"/>
</dbReference>
<comment type="subcellular location">
    <subcellularLocation>
        <location evidence="4">Cytoplasm</location>
    </subcellularLocation>
</comment>
<dbReference type="InterPro" id="IPR036567">
    <property type="entry name" value="RHF-like"/>
</dbReference>
<name>Q1MR64_LAWIP</name>
<dbReference type="Gene3D" id="3.30.160.100">
    <property type="entry name" value="Ribosome hibernation promotion factor-like"/>
    <property type="match status" value="1"/>
</dbReference>
<dbReference type="OrthoDB" id="9794975at2"/>
<dbReference type="AlphaFoldDB" id="Q1MR64"/>
<dbReference type="CDD" id="cd00552">
    <property type="entry name" value="RaiA"/>
    <property type="match status" value="1"/>
</dbReference>
<reference evidence="6 7" key="1">
    <citation type="submission" date="2005-11" db="EMBL/GenBank/DDBJ databases">
        <title>The complete genome sequence of Lawsonia intracellularis: the causative agent of proliferative enteropathy.</title>
        <authorList>
            <person name="Kaur K."/>
            <person name="Zhang Q."/>
            <person name="Beckler D."/>
            <person name="Munir S."/>
            <person name="Li L."/>
            <person name="Kinsley K."/>
            <person name="Herron L."/>
            <person name="Peterson A."/>
            <person name="May B."/>
            <person name="Singh S."/>
            <person name="Gebhart C."/>
            <person name="Kapur V."/>
        </authorList>
    </citation>
    <scope>NUCLEOTIDE SEQUENCE [LARGE SCALE GENOMIC DNA]</scope>
    <source>
        <strain evidence="6 7">PHE/MN1-00</strain>
    </source>
</reference>
<evidence type="ECO:0000256" key="2">
    <source>
        <dbReference type="ARBA" id="ARBA00038695"/>
    </source>
</evidence>